<keyword evidence="2" id="KW-1185">Reference proteome</keyword>
<protein>
    <submittedName>
        <fullName evidence="1">Uncharacterized protein</fullName>
    </submittedName>
</protein>
<feature type="non-terminal residue" evidence="1">
    <location>
        <position position="1"/>
    </location>
</feature>
<dbReference type="EMBL" id="BMAO01009921">
    <property type="protein sequence ID" value="GFR34057.1"/>
    <property type="molecule type" value="Genomic_DNA"/>
</dbReference>
<organism evidence="1 2">
    <name type="scientific">Trichonephila clavata</name>
    <name type="common">Joro spider</name>
    <name type="synonym">Nephila clavata</name>
    <dbReference type="NCBI Taxonomy" id="2740835"/>
    <lineage>
        <taxon>Eukaryota</taxon>
        <taxon>Metazoa</taxon>
        <taxon>Ecdysozoa</taxon>
        <taxon>Arthropoda</taxon>
        <taxon>Chelicerata</taxon>
        <taxon>Arachnida</taxon>
        <taxon>Araneae</taxon>
        <taxon>Araneomorphae</taxon>
        <taxon>Entelegynae</taxon>
        <taxon>Araneoidea</taxon>
        <taxon>Nephilidae</taxon>
        <taxon>Trichonephila</taxon>
    </lineage>
</organism>
<evidence type="ECO:0000313" key="2">
    <source>
        <dbReference type="Proteomes" id="UP000887116"/>
    </source>
</evidence>
<dbReference type="AlphaFoldDB" id="A0A8X6M6U7"/>
<sequence>LRGRERYMLQETLNLVTATAASIEPAVRGLPPERLGSQRKQCTGFWGGVKEYRTSGSVAERTP</sequence>
<dbReference type="OrthoDB" id="10488183at2759"/>
<evidence type="ECO:0000313" key="1">
    <source>
        <dbReference type="EMBL" id="GFR34057.1"/>
    </source>
</evidence>
<comment type="caution">
    <text evidence="1">The sequence shown here is derived from an EMBL/GenBank/DDBJ whole genome shotgun (WGS) entry which is preliminary data.</text>
</comment>
<reference evidence="1" key="1">
    <citation type="submission" date="2020-07" db="EMBL/GenBank/DDBJ databases">
        <title>Multicomponent nature underlies the extraordinary mechanical properties of spider dragline silk.</title>
        <authorList>
            <person name="Kono N."/>
            <person name="Nakamura H."/>
            <person name="Mori M."/>
            <person name="Yoshida Y."/>
            <person name="Ohtoshi R."/>
            <person name="Malay A.D."/>
            <person name="Moran D.A.P."/>
            <person name="Tomita M."/>
            <person name="Numata K."/>
            <person name="Arakawa K."/>
        </authorList>
    </citation>
    <scope>NUCLEOTIDE SEQUENCE</scope>
</reference>
<accession>A0A8X6M6U7</accession>
<name>A0A8X6M6U7_TRICU</name>
<proteinExistence type="predicted"/>
<gene>
    <name evidence="1" type="ORF">TNCT_30701</name>
</gene>
<dbReference type="Proteomes" id="UP000887116">
    <property type="component" value="Unassembled WGS sequence"/>
</dbReference>